<name>A0ABR6MXX0_9DEIO</name>
<evidence type="ECO:0000313" key="3">
    <source>
        <dbReference type="Proteomes" id="UP000536909"/>
    </source>
</evidence>
<proteinExistence type="predicted"/>
<accession>A0ABR6MXX0</accession>
<reference evidence="2 3" key="1">
    <citation type="submission" date="2020-08" db="EMBL/GenBank/DDBJ databases">
        <title>Genomic Encyclopedia of Type Strains, Phase IV (KMG-IV): sequencing the most valuable type-strain genomes for metagenomic binning, comparative biology and taxonomic classification.</title>
        <authorList>
            <person name="Goeker M."/>
        </authorList>
    </citation>
    <scope>NUCLEOTIDE SEQUENCE [LARGE SCALE GENOMIC DNA]</scope>
    <source>
        <strain evidence="2 3">DSM 105434</strain>
    </source>
</reference>
<gene>
    <name evidence="2" type="ORF">HNQ10_002651</name>
</gene>
<organism evidence="2 3">
    <name type="scientific">Deinococcus metallilatus</name>
    <dbReference type="NCBI Taxonomy" id="1211322"/>
    <lineage>
        <taxon>Bacteria</taxon>
        <taxon>Thermotogati</taxon>
        <taxon>Deinococcota</taxon>
        <taxon>Deinococci</taxon>
        <taxon>Deinococcales</taxon>
        <taxon>Deinococcaceae</taxon>
        <taxon>Deinococcus</taxon>
    </lineage>
</organism>
<sequence>MSKNKIALLNCILMSSLLLGSCGQSNSQLTDEQKEYASLYNENSVRVTNPLKEIPEDRAVGMVFTRLVSADEIKAAVDSQKHRLIGFGYYSHTFGGYYSPAGPIPFEAGYAEFRNRLSSIADDVNNGSKQFFQSA</sequence>
<keyword evidence="1" id="KW-0732">Signal</keyword>
<protein>
    <submittedName>
        <fullName evidence="2">Uncharacterized protein</fullName>
    </submittedName>
</protein>
<dbReference type="EMBL" id="JACHFV010000008">
    <property type="protein sequence ID" value="MBB5295812.1"/>
    <property type="molecule type" value="Genomic_DNA"/>
</dbReference>
<dbReference type="Proteomes" id="UP000536909">
    <property type="component" value="Unassembled WGS sequence"/>
</dbReference>
<keyword evidence="3" id="KW-1185">Reference proteome</keyword>
<evidence type="ECO:0000313" key="2">
    <source>
        <dbReference type="EMBL" id="MBB5295812.1"/>
    </source>
</evidence>
<dbReference type="RefSeq" id="WP_146719821.1">
    <property type="nucleotide sequence ID" value="NZ_BSUI01000005.1"/>
</dbReference>
<feature type="signal peptide" evidence="1">
    <location>
        <begin position="1"/>
        <end position="20"/>
    </location>
</feature>
<comment type="caution">
    <text evidence="2">The sequence shown here is derived from an EMBL/GenBank/DDBJ whole genome shotgun (WGS) entry which is preliminary data.</text>
</comment>
<dbReference type="PROSITE" id="PS51257">
    <property type="entry name" value="PROKAR_LIPOPROTEIN"/>
    <property type="match status" value="1"/>
</dbReference>
<evidence type="ECO:0000256" key="1">
    <source>
        <dbReference type="SAM" id="SignalP"/>
    </source>
</evidence>
<feature type="chain" id="PRO_5047365809" evidence="1">
    <location>
        <begin position="21"/>
        <end position="135"/>
    </location>
</feature>